<dbReference type="SUPFAM" id="SSF75304">
    <property type="entry name" value="Amidase signature (AS) enzymes"/>
    <property type="match status" value="1"/>
</dbReference>
<accession>A0A0C2WX75</accession>
<comment type="similarity">
    <text evidence="2">Belongs to the amidase family.</text>
</comment>
<evidence type="ECO:0000313" key="8">
    <source>
        <dbReference type="Proteomes" id="UP000054549"/>
    </source>
</evidence>
<proteinExistence type="inferred from homology"/>
<evidence type="ECO:0000256" key="3">
    <source>
        <dbReference type="ARBA" id="ARBA00012922"/>
    </source>
</evidence>
<name>A0A0C2WX75_AMAMK</name>
<keyword evidence="4" id="KW-0378">Hydrolase</keyword>
<feature type="active site" description="Charge relay system" evidence="5">
    <location>
        <position position="217"/>
    </location>
</feature>
<reference evidence="7 8" key="1">
    <citation type="submission" date="2014-04" db="EMBL/GenBank/DDBJ databases">
        <title>Evolutionary Origins and Diversification of the Mycorrhizal Mutualists.</title>
        <authorList>
            <consortium name="DOE Joint Genome Institute"/>
            <consortium name="Mycorrhizal Genomics Consortium"/>
            <person name="Kohler A."/>
            <person name="Kuo A."/>
            <person name="Nagy L.G."/>
            <person name="Floudas D."/>
            <person name="Copeland A."/>
            <person name="Barry K.W."/>
            <person name="Cichocki N."/>
            <person name="Veneault-Fourrey C."/>
            <person name="LaButti K."/>
            <person name="Lindquist E.A."/>
            <person name="Lipzen A."/>
            <person name="Lundell T."/>
            <person name="Morin E."/>
            <person name="Murat C."/>
            <person name="Riley R."/>
            <person name="Ohm R."/>
            <person name="Sun H."/>
            <person name="Tunlid A."/>
            <person name="Henrissat B."/>
            <person name="Grigoriev I.V."/>
            <person name="Hibbett D.S."/>
            <person name="Martin F."/>
        </authorList>
    </citation>
    <scope>NUCLEOTIDE SEQUENCE [LARGE SCALE GENOMIC DNA]</scope>
    <source>
        <strain evidence="7 8">Koide BX008</strain>
    </source>
</reference>
<protein>
    <recommendedName>
        <fullName evidence="3">amidase</fullName>
        <ecNumber evidence="3">3.5.1.4</ecNumber>
    </recommendedName>
</protein>
<organism evidence="7 8">
    <name type="scientific">Amanita muscaria (strain Koide BX008)</name>
    <dbReference type="NCBI Taxonomy" id="946122"/>
    <lineage>
        <taxon>Eukaryota</taxon>
        <taxon>Fungi</taxon>
        <taxon>Dikarya</taxon>
        <taxon>Basidiomycota</taxon>
        <taxon>Agaricomycotina</taxon>
        <taxon>Agaricomycetes</taxon>
        <taxon>Agaricomycetidae</taxon>
        <taxon>Agaricales</taxon>
        <taxon>Pluteineae</taxon>
        <taxon>Amanitaceae</taxon>
        <taxon>Amanita</taxon>
    </lineage>
</organism>
<dbReference type="GO" id="GO:0004040">
    <property type="term" value="F:amidase activity"/>
    <property type="evidence" value="ECO:0007669"/>
    <property type="project" value="UniProtKB-EC"/>
</dbReference>
<dbReference type="InParanoid" id="A0A0C2WX75"/>
<dbReference type="Pfam" id="PF01425">
    <property type="entry name" value="Amidase"/>
    <property type="match status" value="1"/>
</dbReference>
<evidence type="ECO:0000259" key="6">
    <source>
        <dbReference type="Pfam" id="PF01425"/>
    </source>
</evidence>
<evidence type="ECO:0000256" key="2">
    <source>
        <dbReference type="ARBA" id="ARBA00009199"/>
    </source>
</evidence>
<feature type="domain" description="Amidase" evidence="6">
    <location>
        <begin position="70"/>
        <end position="549"/>
    </location>
</feature>
<evidence type="ECO:0000256" key="5">
    <source>
        <dbReference type="PIRSR" id="PIRSR001221-1"/>
    </source>
</evidence>
<dbReference type="EMBL" id="KN818284">
    <property type="protein sequence ID" value="KIL61426.1"/>
    <property type="molecule type" value="Genomic_DNA"/>
</dbReference>
<feature type="active site" description="Charge relay system" evidence="5">
    <location>
        <position position="118"/>
    </location>
</feature>
<dbReference type="PANTHER" id="PTHR46072:SF10">
    <property type="entry name" value="ACETAMIDASE"/>
    <property type="match status" value="1"/>
</dbReference>
<dbReference type="PIRSF" id="PIRSF001221">
    <property type="entry name" value="Amidase_fungi"/>
    <property type="match status" value="1"/>
</dbReference>
<dbReference type="STRING" id="946122.A0A0C2WX75"/>
<comment type="catalytic activity">
    <reaction evidence="1">
        <text>a monocarboxylic acid amide + H2O = a monocarboxylate + NH4(+)</text>
        <dbReference type="Rhea" id="RHEA:12020"/>
        <dbReference type="ChEBI" id="CHEBI:15377"/>
        <dbReference type="ChEBI" id="CHEBI:28938"/>
        <dbReference type="ChEBI" id="CHEBI:35757"/>
        <dbReference type="ChEBI" id="CHEBI:83628"/>
        <dbReference type="EC" id="3.5.1.4"/>
    </reaction>
</comment>
<dbReference type="FunFam" id="3.90.1300.10:FF:000003">
    <property type="entry name" value="Amidase signature enzyme"/>
    <property type="match status" value="1"/>
</dbReference>
<dbReference type="InterPro" id="IPR023631">
    <property type="entry name" value="Amidase_dom"/>
</dbReference>
<evidence type="ECO:0000313" key="7">
    <source>
        <dbReference type="EMBL" id="KIL61426.1"/>
    </source>
</evidence>
<evidence type="ECO:0000256" key="1">
    <source>
        <dbReference type="ARBA" id="ARBA00001311"/>
    </source>
</evidence>
<dbReference type="EC" id="3.5.1.4" evidence="3"/>
<keyword evidence="8" id="KW-1185">Reference proteome</keyword>
<dbReference type="OrthoDB" id="6428749at2759"/>
<feature type="active site" description="Charge relay system" evidence="5">
    <location>
        <position position="193"/>
    </location>
</feature>
<dbReference type="AlphaFoldDB" id="A0A0C2WX75"/>
<dbReference type="Proteomes" id="UP000054549">
    <property type="component" value="Unassembled WGS sequence"/>
</dbReference>
<dbReference type="Gene3D" id="3.90.1300.10">
    <property type="entry name" value="Amidase signature (AS) domain"/>
    <property type="match status" value="1"/>
</dbReference>
<gene>
    <name evidence="7" type="ORF">M378DRAFT_187563</name>
</gene>
<dbReference type="InterPro" id="IPR036928">
    <property type="entry name" value="AS_sf"/>
</dbReference>
<sequence>MLFSTAHRKACALKQQERQQRIDDLPSVYQTALTDADKVILNQPVKALVEAVQSKGLSPKPGVVAVEPLDILRAYGKKALLVHNDTNCLTEVMIGVAEKWAKTCNRQGPLAGVPISLKDTVGIEGWDYCVGYSARIGKPAPKDSSIVRLLRDAGAVPFVKTNLPITLLSFESASDIFGTTNSPYKATHTPGGSSGGEAALLALGGSRIGIGSDGLGSLRVPAHYSGVYSIRPSFGRFPIVGNAAATPGQEGVPGVFGPLARTLEDLETVWKAIQSMKPWEYDHTCVPIPWRTTDLSQQKLRWGVMWDDGIVAPSPACERALGMVVDILKTHGHDVVDAHPPSPLEGLSIGSQLVLADGGATASRPMRLSETNTPGMVQAFRGLSLPRFVKKIWIWWLRYIKRDNTYATLLEGWHAKTMPVYLSLVAKREQYRARWHQFLNDEKLDFVLCVPNPLPAQRHGQIKEGWKSCNYTFLFNLLDYSAGVVPVTHVDRMKDTFHEKSADYPILGSHKPRNAIERSQEKAYDAVDMHGLPVGVQIVGRKFEEEKVLEGMKVIERLLRVEGKGFVGIPV</sequence>
<evidence type="ECO:0000256" key="4">
    <source>
        <dbReference type="ARBA" id="ARBA00022801"/>
    </source>
</evidence>
<dbReference type="PANTHER" id="PTHR46072">
    <property type="entry name" value="AMIDASE-RELATED-RELATED"/>
    <property type="match status" value="1"/>
</dbReference>
<dbReference type="HOGENOM" id="CLU_009600_9_3_1"/>